<protein>
    <submittedName>
        <fullName evidence="1">Uncharacterized protein</fullName>
    </submittedName>
</protein>
<dbReference type="RefSeq" id="WP_315742846.1">
    <property type="nucleotide sequence ID" value="NZ_JAVYAA010000001.1"/>
</dbReference>
<reference evidence="2" key="1">
    <citation type="submission" date="2023-09" db="EMBL/GenBank/DDBJ databases">
        <title>Paenibacillus sp. chi10 Genome sequencing and assembly.</title>
        <authorList>
            <person name="Kim I."/>
        </authorList>
    </citation>
    <scope>NUCLEOTIDE SEQUENCE [LARGE SCALE GENOMIC DNA]</scope>
    <source>
        <strain evidence="2">chi10</strain>
    </source>
</reference>
<name>A0AAJ2JVL7_9BACL</name>
<dbReference type="AlphaFoldDB" id="A0AAJ2JVL7"/>
<organism evidence="1 2">
    <name type="scientific">Paenibacillus suaedae</name>
    <dbReference type="NCBI Taxonomy" id="3077233"/>
    <lineage>
        <taxon>Bacteria</taxon>
        <taxon>Bacillati</taxon>
        <taxon>Bacillota</taxon>
        <taxon>Bacilli</taxon>
        <taxon>Bacillales</taxon>
        <taxon>Paenibacillaceae</taxon>
        <taxon>Paenibacillus</taxon>
    </lineage>
</organism>
<gene>
    <name evidence="1" type="ORF">RQP50_02060</name>
</gene>
<evidence type="ECO:0000313" key="2">
    <source>
        <dbReference type="Proteomes" id="UP001250538"/>
    </source>
</evidence>
<dbReference type="Gene3D" id="2.10.10.90">
    <property type="match status" value="1"/>
</dbReference>
<comment type="caution">
    <text evidence="1">The sequence shown here is derived from an EMBL/GenBank/DDBJ whole genome shotgun (WGS) entry which is preliminary data.</text>
</comment>
<evidence type="ECO:0000313" key="1">
    <source>
        <dbReference type="EMBL" id="MDT8975023.1"/>
    </source>
</evidence>
<accession>A0AAJ2JVL7</accession>
<dbReference type="Proteomes" id="UP001250538">
    <property type="component" value="Unassembled WGS sequence"/>
</dbReference>
<keyword evidence="2" id="KW-1185">Reference proteome</keyword>
<sequence>MMIQTKKMGLKKPQVSDQVDQTIAWLADNFQVIDNHFEELISDAATHPEMGEFFHAGKKFWNKNASRGDFAGWVNVREGVFAPSWQKQYSYAAGNKVKASPDNGHYYECIIGGTSGMKQPTFPTTSGSLVYDLYGHTAWKPSYHYKLDEIVVATNGDMSYYYKCIIEGASDSVEPAWGNISGSTIVDGSVHWYVYKTVQWKEMGASCEFVPFGTIGNYKGEATIETVGTLKKGKWEADTVELAHGGTGATDADGARRNLGATGKYSKTLGDGLSTTYTIKHQLNTQDVVVMVREAESPFAAVDGAQINMMDENNVILTFPSVPAVNQYRVTVIG</sequence>
<proteinExistence type="predicted"/>
<dbReference type="EMBL" id="JAVYAA010000001">
    <property type="protein sequence ID" value="MDT8975023.1"/>
    <property type="molecule type" value="Genomic_DNA"/>
</dbReference>